<accession>A0A815QL24</accession>
<organism evidence="1 2">
    <name type="scientific">Adineta steineri</name>
    <dbReference type="NCBI Taxonomy" id="433720"/>
    <lineage>
        <taxon>Eukaryota</taxon>
        <taxon>Metazoa</taxon>
        <taxon>Spiralia</taxon>
        <taxon>Gnathifera</taxon>
        <taxon>Rotifera</taxon>
        <taxon>Eurotatoria</taxon>
        <taxon>Bdelloidea</taxon>
        <taxon>Adinetida</taxon>
        <taxon>Adinetidae</taxon>
        <taxon>Adineta</taxon>
    </lineage>
</organism>
<gene>
    <name evidence="1" type="ORF">JYZ213_LOCUS41461</name>
</gene>
<reference evidence="1" key="1">
    <citation type="submission" date="2021-02" db="EMBL/GenBank/DDBJ databases">
        <authorList>
            <person name="Nowell W R."/>
        </authorList>
    </citation>
    <scope>NUCLEOTIDE SEQUENCE</scope>
</reference>
<dbReference type="EMBL" id="CAJNOG010001695">
    <property type="protein sequence ID" value="CAF1464794.1"/>
    <property type="molecule type" value="Genomic_DNA"/>
</dbReference>
<comment type="caution">
    <text evidence="1">The sequence shown here is derived from an EMBL/GenBank/DDBJ whole genome shotgun (WGS) entry which is preliminary data.</text>
</comment>
<proteinExistence type="predicted"/>
<dbReference type="AlphaFoldDB" id="A0A815QL24"/>
<dbReference type="Proteomes" id="UP000663845">
    <property type="component" value="Unassembled WGS sequence"/>
</dbReference>
<name>A0A815QL24_9BILA</name>
<evidence type="ECO:0000313" key="1">
    <source>
        <dbReference type="EMBL" id="CAF1464794.1"/>
    </source>
</evidence>
<protein>
    <submittedName>
        <fullName evidence="1">Uncharacterized protein</fullName>
    </submittedName>
</protein>
<evidence type="ECO:0000313" key="2">
    <source>
        <dbReference type="Proteomes" id="UP000663845"/>
    </source>
</evidence>
<sequence>MLIIRSLIILLVGFSTIVYGTHFRGGTMTWRPLNNTPSGSTVAVQVRERWSWNRAYVSGVTNFFCNDATIAAHGTMGISSGNYAKCYNGICSHWINMDTAINCTDYSANLTVSSGEHYETQTFPLNISFSIGFVASNWFGTLVIGNNTGWSVVCQINTAIRPDGYINTSPIAVSLPIIYKQVNIQQVHVVQMSDFDGTDILRCRWSTSSGNINNYDECGGVCMGIPITYNLIQENCTIVFELTRPGFYAAVALQIEDFFSSTSTTPMSSVPLQFLFYGYSAPTASCTTPPAIIGNLPNRACIGTPIGSNVTQYIIVQVYCPGHAITDLVSSVPTGMTKSTIINSSPNVYEIILSWFPIEPQYGPQSVCAGAIDSIQLQSNQWCITFLVGIESPDVIRPTMVQGSASPIGTVFQNQTLFSIQSNTCE</sequence>